<dbReference type="Proteomes" id="UP000499080">
    <property type="component" value="Unassembled WGS sequence"/>
</dbReference>
<evidence type="ECO:0000313" key="1">
    <source>
        <dbReference type="EMBL" id="GBN65147.1"/>
    </source>
</evidence>
<dbReference type="AlphaFoldDB" id="A0A4Y2QP82"/>
<comment type="caution">
    <text evidence="1">The sequence shown here is derived from an EMBL/GenBank/DDBJ whole genome shotgun (WGS) entry which is preliminary data.</text>
</comment>
<evidence type="ECO:0000313" key="2">
    <source>
        <dbReference type="Proteomes" id="UP000499080"/>
    </source>
</evidence>
<dbReference type="EMBL" id="BGPR01014423">
    <property type="protein sequence ID" value="GBN65147.1"/>
    <property type="molecule type" value="Genomic_DNA"/>
</dbReference>
<accession>A0A4Y2QP82</accession>
<gene>
    <name evidence="1" type="ORF">AVEN_107362_1</name>
</gene>
<reference evidence="1 2" key="1">
    <citation type="journal article" date="2019" name="Sci. Rep.">
        <title>Orb-weaving spider Araneus ventricosus genome elucidates the spidroin gene catalogue.</title>
        <authorList>
            <person name="Kono N."/>
            <person name="Nakamura H."/>
            <person name="Ohtoshi R."/>
            <person name="Moran D.A.P."/>
            <person name="Shinohara A."/>
            <person name="Yoshida Y."/>
            <person name="Fujiwara M."/>
            <person name="Mori M."/>
            <person name="Tomita M."/>
            <person name="Arakawa K."/>
        </authorList>
    </citation>
    <scope>NUCLEOTIDE SEQUENCE [LARGE SCALE GENOMIC DNA]</scope>
</reference>
<sequence length="124" mass="13944">MGLDFVPTRIGGMGQELEIKHRIPNSACKCSLQMTFLHCILHYRGPLGPDCHRCQLKLRKPRLPGGKVSVCVPHGSRLQRYMDVDKIYGKDPGSKDIGKMYVGQVDIKSDVESQLSSFWDEAEL</sequence>
<organism evidence="1 2">
    <name type="scientific">Araneus ventricosus</name>
    <name type="common">Orbweaver spider</name>
    <name type="synonym">Epeira ventricosa</name>
    <dbReference type="NCBI Taxonomy" id="182803"/>
    <lineage>
        <taxon>Eukaryota</taxon>
        <taxon>Metazoa</taxon>
        <taxon>Ecdysozoa</taxon>
        <taxon>Arthropoda</taxon>
        <taxon>Chelicerata</taxon>
        <taxon>Arachnida</taxon>
        <taxon>Araneae</taxon>
        <taxon>Araneomorphae</taxon>
        <taxon>Entelegynae</taxon>
        <taxon>Araneoidea</taxon>
        <taxon>Araneidae</taxon>
        <taxon>Araneus</taxon>
    </lineage>
</organism>
<name>A0A4Y2QP82_ARAVE</name>
<proteinExistence type="predicted"/>
<keyword evidence="2" id="KW-1185">Reference proteome</keyword>
<protein>
    <submittedName>
        <fullName evidence="1">Uncharacterized protein</fullName>
    </submittedName>
</protein>